<keyword evidence="1" id="KW-1133">Transmembrane helix</keyword>
<dbReference type="EMBL" id="BAAANS010000127">
    <property type="protein sequence ID" value="GAA2126707.1"/>
    <property type="molecule type" value="Genomic_DNA"/>
</dbReference>
<proteinExistence type="predicted"/>
<accession>A0ABP5K3J2</accession>
<evidence type="ECO:0000313" key="2">
    <source>
        <dbReference type="EMBL" id="GAA2126707.1"/>
    </source>
</evidence>
<evidence type="ECO:0000256" key="1">
    <source>
        <dbReference type="SAM" id="Phobius"/>
    </source>
</evidence>
<evidence type="ECO:0008006" key="4">
    <source>
        <dbReference type="Google" id="ProtNLM"/>
    </source>
</evidence>
<dbReference type="Proteomes" id="UP001500897">
    <property type="component" value="Unassembled WGS sequence"/>
</dbReference>
<name>A0ABP5K3J2_9ACTN</name>
<feature type="transmembrane region" description="Helical" evidence="1">
    <location>
        <begin position="231"/>
        <end position="249"/>
    </location>
</feature>
<dbReference type="Pfam" id="PF14023">
    <property type="entry name" value="Bestrophin-like"/>
    <property type="match status" value="1"/>
</dbReference>
<keyword evidence="1" id="KW-0472">Membrane</keyword>
<keyword evidence="1" id="KW-0812">Transmembrane</keyword>
<dbReference type="InterPro" id="IPR025333">
    <property type="entry name" value="DUF4239"/>
</dbReference>
<organism evidence="2 3">
    <name type="scientific">Kitasatospora saccharophila</name>
    <dbReference type="NCBI Taxonomy" id="407973"/>
    <lineage>
        <taxon>Bacteria</taxon>
        <taxon>Bacillati</taxon>
        <taxon>Actinomycetota</taxon>
        <taxon>Actinomycetes</taxon>
        <taxon>Kitasatosporales</taxon>
        <taxon>Streptomycetaceae</taxon>
        <taxon>Kitasatospora</taxon>
    </lineage>
</organism>
<keyword evidence="3" id="KW-1185">Reference proteome</keyword>
<sequence length="301" mass="32790">MTGTPPRRPAPHRPRLPRHLTALRAVDRGGPEHEDEGDPMELWLLNNLDTAALTAVVVGTAVVVAGAGSLLVRRRFPQVVEGEHNEVIGVVLGLFGAIYGIILAFVIVNLWTQMEETRTGVAREATAAATLVRDVQAFPPEPRERIDAALGAYLHAVVDVQWPMMREGRPDFEATAGKAQAVYEALQSYEPQSNTEQAYYDRAAEQLDEVVAERRARIAMATRQLPPLLQALVYGGALVIVALTALYGTRRIRVQVLFTGTVAALIGFSLLLVLVLDRPFTGDLCVSPAPFKEGALAVFWP</sequence>
<evidence type="ECO:0000313" key="3">
    <source>
        <dbReference type="Proteomes" id="UP001500897"/>
    </source>
</evidence>
<gene>
    <name evidence="2" type="ORF">GCM10009759_79220</name>
</gene>
<reference evidence="3" key="1">
    <citation type="journal article" date="2019" name="Int. J. Syst. Evol. Microbiol.">
        <title>The Global Catalogue of Microorganisms (GCM) 10K type strain sequencing project: providing services to taxonomists for standard genome sequencing and annotation.</title>
        <authorList>
            <consortium name="The Broad Institute Genomics Platform"/>
            <consortium name="The Broad Institute Genome Sequencing Center for Infectious Disease"/>
            <person name="Wu L."/>
            <person name="Ma J."/>
        </authorList>
    </citation>
    <scope>NUCLEOTIDE SEQUENCE [LARGE SCALE GENOMIC DNA]</scope>
    <source>
        <strain evidence="3">JCM 14559</strain>
    </source>
</reference>
<feature type="transmembrane region" description="Helical" evidence="1">
    <location>
        <begin position="256"/>
        <end position="276"/>
    </location>
</feature>
<feature type="transmembrane region" description="Helical" evidence="1">
    <location>
        <begin position="50"/>
        <end position="72"/>
    </location>
</feature>
<comment type="caution">
    <text evidence="2">The sequence shown here is derived from an EMBL/GenBank/DDBJ whole genome shotgun (WGS) entry which is preliminary data.</text>
</comment>
<feature type="transmembrane region" description="Helical" evidence="1">
    <location>
        <begin position="87"/>
        <end position="111"/>
    </location>
</feature>
<protein>
    <recommendedName>
        <fullName evidence="4">DUF4239 domain-containing protein</fullName>
    </recommendedName>
</protein>